<name>A0AAD3RPH9_LATJO</name>
<evidence type="ECO:0000313" key="3">
    <source>
        <dbReference type="Proteomes" id="UP001279410"/>
    </source>
</evidence>
<dbReference type="AlphaFoldDB" id="A0AAD3RPH9"/>
<reference evidence="2" key="1">
    <citation type="submission" date="2022-08" db="EMBL/GenBank/DDBJ databases">
        <title>Genome sequencing of akame (Lates japonicus).</title>
        <authorList>
            <person name="Hashiguchi Y."/>
            <person name="Takahashi H."/>
        </authorList>
    </citation>
    <scope>NUCLEOTIDE SEQUENCE</scope>
    <source>
        <strain evidence="2">Kochi</strain>
    </source>
</reference>
<dbReference type="EMBL" id="BRZM01003040">
    <property type="protein sequence ID" value="GLD75525.1"/>
    <property type="molecule type" value="Genomic_DNA"/>
</dbReference>
<gene>
    <name evidence="2" type="ORF">AKAME5_002685900</name>
</gene>
<evidence type="ECO:0000256" key="1">
    <source>
        <dbReference type="SAM" id="MobiDB-lite"/>
    </source>
</evidence>
<evidence type="ECO:0000313" key="2">
    <source>
        <dbReference type="EMBL" id="GLD75525.1"/>
    </source>
</evidence>
<proteinExistence type="predicted"/>
<keyword evidence="3" id="KW-1185">Reference proteome</keyword>
<comment type="caution">
    <text evidence="2">The sequence shown here is derived from an EMBL/GenBank/DDBJ whole genome shotgun (WGS) entry which is preliminary data.</text>
</comment>
<dbReference type="PANTHER" id="PTHR19446">
    <property type="entry name" value="REVERSE TRANSCRIPTASES"/>
    <property type="match status" value="1"/>
</dbReference>
<protein>
    <recommendedName>
        <fullName evidence="4">Reverse transcriptase domain-containing protein</fullName>
    </recommendedName>
</protein>
<organism evidence="2 3">
    <name type="scientific">Lates japonicus</name>
    <name type="common">Japanese lates</name>
    <dbReference type="NCBI Taxonomy" id="270547"/>
    <lineage>
        <taxon>Eukaryota</taxon>
        <taxon>Metazoa</taxon>
        <taxon>Chordata</taxon>
        <taxon>Craniata</taxon>
        <taxon>Vertebrata</taxon>
        <taxon>Euteleostomi</taxon>
        <taxon>Actinopterygii</taxon>
        <taxon>Neopterygii</taxon>
        <taxon>Teleostei</taxon>
        <taxon>Neoteleostei</taxon>
        <taxon>Acanthomorphata</taxon>
        <taxon>Carangaria</taxon>
        <taxon>Carangaria incertae sedis</taxon>
        <taxon>Centropomidae</taxon>
        <taxon>Lates</taxon>
    </lineage>
</organism>
<feature type="region of interest" description="Disordered" evidence="1">
    <location>
        <begin position="79"/>
        <end position="104"/>
    </location>
</feature>
<sequence length="104" mass="11682">MATYNDQAKKEIRPLAVVFVNFAKAFDSVSHKHIAEVLSRKGVDEWMRRLIQDAYNGCTTVVRTKHGDTDRIHIKVGVKQGDPLSPQSPEPYSTCLCRRPGTAQ</sequence>
<evidence type="ECO:0008006" key="4">
    <source>
        <dbReference type="Google" id="ProtNLM"/>
    </source>
</evidence>
<accession>A0AAD3RPH9</accession>
<dbReference type="Proteomes" id="UP001279410">
    <property type="component" value="Unassembled WGS sequence"/>
</dbReference>